<keyword evidence="3" id="KW-1185">Reference proteome</keyword>
<dbReference type="RefSeq" id="XP_007768024.1">
    <property type="nucleotide sequence ID" value="XM_007769834.1"/>
</dbReference>
<accession>A0A5M3MT20</accession>
<dbReference type="Pfam" id="PF13489">
    <property type="entry name" value="Methyltransf_23"/>
    <property type="match status" value="1"/>
</dbReference>
<dbReference type="Gene3D" id="3.40.50.150">
    <property type="entry name" value="Vaccinia Virus protein VP39"/>
    <property type="match status" value="1"/>
</dbReference>
<comment type="caution">
    <text evidence="2">The sequence shown here is derived from an EMBL/GenBank/DDBJ whole genome shotgun (WGS) entry which is preliminary data.</text>
</comment>
<keyword evidence="1" id="KW-0812">Transmembrane</keyword>
<dbReference type="Proteomes" id="UP000053558">
    <property type="component" value="Unassembled WGS sequence"/>
</dbReference>
<evidence type="ECO:0000313" key="2">
    <source>
        <dbReference type="EMBL" id="EIW82312.1"/>
    </source>
</evidence>
<dbReference type="OrthoDB" id="540004at2759"/>
<dbReference type="PANTHER" id="PTHR45036:SF1">
    <property type="entry name" value="METHYLTRANSFERASE LIKE 7A"/>
    <property type="match status" value="1"/>
</dbReference>
<dbReference type="InterPro" id="IPR052356">
    <property type="entry name" value="Thiol_S-MT"/>
</dbReference>
<dbReference type="AlphaFoldDB" id="A0A5M3MT20"/>
<name>A0A5M3MT20_CONPW</name>
<dbReference type="InterPro" id="IPR029063">
    <property type="entry name" value="SAM-dependent_MTases_sf"/>
</dbReference>
<keyword evidence="1" id="KW-0472">Membrane</keyword>
<proteinExistence type="predicted"/>
<dbReference type="EMBL" id="JH711577">
    <property type="protein sequence ID" value="EIW82312.1"/>
    <property type="molecule type" value="Genomic_DNA"/>
</dbReference>
<dbReference type="PANTHER" id="PTHR45036">
    <property type="entry name" value="METHYLTRANSFERASE LIKE 7B"/>
    <property type="match status" value="1"/>
</dbReference>
<feature type="transmembrane region" description="Helical" evidence="1">
    <location>
        <begin position="9"/>
        <end position="29"/>
    </location>
</feature>
<evidence type="ECO:0000256" key="1">
    <source>
        <dbReference type="SAM" id="Phobius"/>
    </source>
</evidence>
<gene>
    <name evidence="2" type="ORF">CONPUDRAFT_143737</name>
</gene>
<keyword evidence="1" id="KW-1133">Transmembrane helix</keyword>
<dbReference type="OMA" id="GPWEKID"/>
<organism evidence="2 3">
    <name type="scientific">Coniophora puteana (strain RWD-64-598)</name>
    <name type="common">Brown rot fungus</name>
    <dbReference type="NCBI Taxonomy" id="741705"/>
    <lineage>
        <taxon>Eukaryota</taxon>
        <taxon>Fungi</taxon>
        <taxon>Dikarya</taxon>
        <taxon>Basidiomycota</taxon>
        <taxon>Agaricomycotina</taxon>
        <taxon>Agaricomycetes</taxon>
        <taxon>Agaricomycetidae</taxon>
        <taxon>Boletales</taxon>
        <taxon>Coniophorineae</taxon>
        <taxon>Coniophoraceae</taxon>
        <taxon>Coniophora</taxon>
    </lineage>
</organism>
<protein>
    <recommendedName>
        <fullName evidence="4">S-adenosyl-L-methionine-dependent methyltransferase</fullName>
    </recommendedName>
</protein>
<sequence length="260" mass="29133">MHLSAATELLVDLWLAICAAFVPTLHFLWRSPRALLDPTEVSRYFMSHVWAAGFGNGIDQNAREEKIKVITPYARGVVLDLGAGHGHTVNYLDHDKVTKYVALEPNVHMHQKIRDISNAAGYDEPSGTLLILACGAEDIHAITRALGGRHTVDTVVSVLTLCSIPKPQAAIAALAQEALKPGGEFVFYEHVLSPRSDVAWWQRFWTPLWKLAFDGCRLDRPTYLWVDEVGGWSDKEVWGKADEPEEHLFWHRSGRFVKTA</sequence>
<dbReference type="GeneID" id="19201874"/>
<reference evidence="3" key="1">
    <citation type="journal article" date="2012" name="Science">
        <title>The Paleozoic origin of enzymatic lignin decomposition reconstructed from 31 fungal genomes.</title>
        <authorList>
            <person name="Floudas D."/>
            <person name="Binder M."/>
            <person name="Riley R."/>
            <person name="Barry K."/>
            <person name="Blanchette R.A."/>
            <person name="Henrissat B."/>
            <person name="Martinez A.T."/>
            <person name="Otillar R."/>
            <person name="Spatafora J.W."/>
            <person name="Yadav J.S."/>
            <person name="Aerts A."/>
            <person name="Benoit I."/>
            <person name="Boyd A."/>
            <person name="Carlson A."/>
            <person name="Copeland A."/>
            <person name="Coutinho P.M."/>
            <person name="de Vries R.P."/>
            <person name="Ferreira P."/>
            <person name="Findley K."/>
            <person name="Foster B."/>
            <person name="Gaskell J."/>
            <person name="Glotzer D."/>
            <person name="Gorecki P."/>
            <person name="Heitman J."/>
            <person name="Hesse C."/>
            <person name="Hori C."/>
            <person name="Igarashi K."/>
            <person name="Jurgens J.A."/>
            <person name="Kallen N."/>
            <person name="Kersten P."/>
            <person name="Kohler A."/>
            <person name="Kuees U."/>
            <person name="Kumar T.K.A."/>
            <person name="Kuo A."/>
            <person name="LaButti K."/>
            <person name="Larrondo L.F."/>
            <person name="Lindquist E."/>
            <person name="Ling A."/>
            <person name="Lombard V."/>
            <person name="Lucas S."/>
            <person name="Lundell T."/>
            <person name="Martin R."/>
            <person name="McLaughlin D.J."/>
            <person name="Morgenstern I."/>
            <person name="Morin E."/>
            <person name="Murat C."/>
            <person name="Nagy L.G."/>
            <person name="Nolan M."/>
            <person name="Ohm R.A."/>
            <person name="Patyshakuliyeva A."/>
            <person name="Rokas A."/>
            <person name="Ruiz-Duenas F.J."/>
            <person name="Sabat G."/>
            <person name="Salamov A."/>
            <person name="Samejima M."/>
            <person name="Schmutz J."/>
            <person name="Slot J.C."/>
            <person name="St John F."/>
            <person name="Stenlid J."/>
            <person name="Sun H."/>
            <person name="Sun S."/>
            <person name="Syed K."/>
            <person name="Tsang A."/>
            <person name="Wiebenga A."/>
            <person name="Young D."/>
            <person name="Pisabarro A."/>
            <person name="Eastwood D.C."/>
            <person name="Martin F."/>
            <person name="Cullen D."/>
            <person name="Grigoriev I.V."/>
            <person name="Hibbett D.S."/>
        </authorList>
    </citation>
    <scope>NUCLEOTIDE SEQUENCE [LARGE SCALE GENOMIC DNA]</scope>
    <source>
        <strain evidence="3">RWD-64-598 SS2</strain>
    </source>
</reference>
<dbReference type="KEGG" id="cput:CONPUDRAFT_143737"/>
<dbReference type="SUPFAM" id="SSF53335">
    <property type="entry name" value="S-adenosyl-L-methionine-dependent methyltransferases"/>
    <property type="match status" value="1"/>
</dbReference>
<evidence type="ECO:0000313" key="3">
    <source>
        <dbReference type="Proteomes" id="UP000053558"/>
    </source>
</evidence>
<evidence type="ECO:0008006" key="4">
    <source>
        <dbReference type="Google" id="ProtNLM"/>
    </source>
</evidence>